<evidence type="ECO:0000256" key="4">
    <source>
        <dbReference type="ARBA" id="ARBA00022989"/>
    </source>
</evidence>
<dbReference type="InterPro" id="IPR044991">
    <property type="entry name" value="TET_plant"/>
</dbReference>
<dbReference type="Pfam" id="PF00335">
    <property type="entry name" value="Tetraspanin"/>
    <property type="match status" value="1"/>
</dbReference>
<evidence type="ECO:0000313" key="8">
    <source>
        <dbReference type="Proteomes" id="UP000701853"/>
    </source>
</evidence>
<evidence type="ECO:0000256" key="1">
    <source>
        <dbReference type="ARBA" id="ARBA00004141"/>
    </source>
</evidence>
<proteinExistence type="inferred from homology"/>
<keyword evidence="5 6" id="KW-0472">Membrane</keyword>
<organism evidence="7 8">
    <name type="scientific">Gossypium anomalum</name>
    <dbReference type="NCBI Taxonomy" id="47600"/>
    <lineage>
        <taxon>Eukaryota</taxon>
        <taxon>Viridiplantae</taxon>
        <taxon>Streptophyta</taxon>
        <taxon>Embryophyta</taxon>
        <taxon>Tracheophyta</taxon>
        <taxon>Spermatophyta</taxon>
        <taxon>Magnoliopsida</taxon>
        <taxon>eudicotyledons</taxon>
        <taxon>Gunneridae</taxon>
        <taxon>Pentapetalae</taxon>
        <taxon>rosids</taxon>
        <taxon>malvids</taxon>
        <taxon>Malvales</taxon>
        <taxon>Malvaceae</taxon>
        <taxon>Malvoideae</taxon>
        <taxon>Gossypium</taxon>
    </lineage>
</organism>
<keyword evidence="4 6" id="KW-1133">Transmembrane helix</keyword>
<protein>
    <recommendedName>
        <fullName evidence="9">Tetraspanin-3-like</fullName>
    </recommendedName>
</protein>
<comment type="similarity">
    <text evidence="2">Belongs to the tetraspanin (TM4SF) family.</text>
</comment>
<gene>
    <name evidence="7" type="ORF">CXB51_022447</name>
</gene>
<feature type="transmembrane region" description="Helical" evidence="6">
    <location>
        <begin position="6"/>
        <end position="29"/>
    </location>
</feature>
<evidence type="ECO:0000256" key="6">
    <source>
        <dbReference type="SAM" id="Phobius"/>
    </source>
</evidence>
<feature type="transmembrane region" description="Helical" evidence="6">
    <location>
        <begin position="70"/>
        <end position="96"/>
    </location>
</feature>
<comment type="caution">
    <text evidence="7">The sequence shown here is derived from an EMBL/GenBank/DDBJ whole genome shotgun (WGS) entry which is preliminary data.</text>
</comment>
<dbReference type="AlphaFoldDB" id="A0A8J5YK40"/>
<feature type="transmembrane region" description="Helical" evidence="6">
    <location>
        <begin position="41"/>
        <end position="64"/>
    </location>
</feature>
<keyword evidence="3 6" id="KW-0812">Transmembrane</keyword>
<dbReference type="InterPro" id="IPR018499">
    <property type="entry name" value="Tetraspanin/Peripherin"/>
</dbReference>
<dbReference type="EMBL" id="JAHUZN010000009">
    <property type="protein sequence ID" value="KAG8483572.1"/>
    <property type="molecule type" value="Genomic_DNA"/>
</dbReference>
<comment type="subcellular location">
    <subcellularLocation>
        <location evidence="1">Membrane</location>
        <topology evidence="1">Multi-pass membrane protein</topology>
    </subcellularLocation>
</comment>
<dbReference type="PANTHER" id="PTHR32191">
    <property type="entry name" value="TETRASPANIN-8-RELATED"/>
    <property type="match status" value="1"/>
</dbReference>
<evidence type="ECO:0000256" key="2">
    <source>
        <dbReference type="ARBA" id="ARBA00006840"/>
    </source>
</evidence>
<name>A0A8J5YK40_9ROSI</name>
<feature type="transmembrane region" description="Helical" evidence="6">
    <location>
        <begin position="238"/>
        <end position="259"/>
    </location>
</feature>
<evidence type="ECO:0008006" key="9">
    <source>
        <dbReference type="Google" id="ProtNLM"/>
    </source>
</evidence>
<dbReference type="Proteomes" id="UP000701853">
    <property type="component" value="Chromosome 9"/>
</dbReference>
<evidence type="ECO:0000313" key="7">
    <source>
        <dbReference type="EMBL" id="KAG8483572.1"/>
    </source>
</evidence>
<dbReference type="GO" id="GO:0009734">
    <property type="term" value="P:auxin-activated signaling pathway"/>
    <property type="evidence" value="ECO:0007669"/>
    <property type="project" value="InterPro"/>
</dbReference>
<reference evidence="7 8" key="1">
    <citation type="journal article" date="2021" name="bioRxiv">
        <title>The Gossypium anomalum genome as a resource for cotton improvement and evolutionary analysis of hybrid incompatibility.</title>
        <authorList>
            <person name="Grover C.E."/>
            <person name="Yuan D."/>
            <person name="Arick M.A."/>
            <person name="Miller E.R."/>
            <person name="Hu G."/>
            <person name="Peterson D.G."/>
            <person name="Wendel J.F."/>
            <person name="Udall J.A."/>
        </authorList>
    </citation>
    <scope>NUCLEOTIDE SEQUENCE [LARGE SCALE GENOMIC DNA]</scope>
    <source>
        <strain evidence="7">JFW-Udall</strain>
        <tissue evidence="7">Leaf</tissue>
    </source>
</reference>
<sequence length="371" mass="41378">MRTSNHLIGLLNFLTFLLSIVILGGGIWLSSRANSTDCLKFLQWPLIVIGASIMVVSLAGFAGACYRNTFLMWLYLFVMFFIIAALIGFIIFAYAVTDKGSGRPVLNKGYLEYYLQDYSGWLKDRVVDESYWAKISSCIRDSKVCSKMGRTFNGVPETYDMFSMRKLSPIESGCCKPPTECGYVYVNETLWNPGSGLAATNLDCSRWSNDQQMLCYQCDSCKAGVLGSLKKSWRKVSVINIVVLILLVIFYVIGCAAFRNNKKIDNDEPYGEARMTKAQPTCEKAAVDEMRIGIGNNNVPQTTNIRNQNLIGGTNKIGAEAAAAWILGNALGIEAAGYDGEVTHRIKRQRGHQKHFDLVCHYCQTIYFSSF</sequence>
<dbReference type="OrthoDB" id="1881997at2759"/>
<dbReference type="PRINTS" id="PR00259">
    <property type="entry name" value="TMFOUR"/>
</dbReference>
<accession>A0A8J5YK40</accession>
<keyword evidence="8" id="KW-1185">Reference proteome</keyword>
<evidence type="ECO:0000256" key="3">
    <source>
        <dbReference type="ARBA" id="ARBA00022692"/>
    </source>
</evidence>
<evidence type="ECO:0000256" key="5">
    <source>
        <dbReference type="ARBA" id="ARBA00023136"/>
    </source>
</evidence>
<dbReference type="GO" id="GO:0016020">
    <property type="term" value="C:membrane"/>
    <property type="evidence" value="ECO:0007669"/>
    <property type="project" value="UniProtKB-SubCell"/>
</dbReference>